<dbReference type="GO" id="GO:0070939">
    <property type="term" value="C:Dsl1/NZR complex"/>
    <property type="evidence" value="ECO:0007669"/>
    <property type="project" value="TreeGrafter"/>
</dbReference>
<comment type="caution">
    <text evidence="1">The sequence shown here is derived from an EMBL/GenBank/DDBJ whole genome shotgun (WGS) entry which is preliminary data.</text>
</comment>
<dbReference type="Proteomes" id="UP000748531">
    <property type="component" value="Unassembled WGS sequence"/>
</dbReference>
<protein>
    <submittedName>
        <fullName evidence="1">Uncharacterized protein</fullName>
    </submittedName>
</protein>
<dbReference type="PANTHER" id="PTHR15922">
    <property type="entry name" value="NEUROBLASTOMA-AMPLIFIED SEQUENCE"/>
    <property type="match status" value="1"/>
</dbReference>
<dbReference type="InterPro" id="IPR036322">
    <property type="entry name" value="WD40_repeat_dom_sf"/>
</dbReference>
<dbReference type="SUPFAM" id="SSF50978">
    <property type="entry name" value="WD40 repeat-like"/>
    <property type="match status" value="1"/>
</dbReference>
<name>A0A8J4T1D7_9TREM</name>
<keyword evidence="2" id="KW-1185">Reference proteome</keyword>
<dbReference type="GO" id="GO:0006890">
    <property type="term" value="P:retrograde vesicle-mediated transport, Golgi to endoplasmic reticulum"/>
    <property type="evidence" value="ECO:0007669"/>
    <property type="project" value="TreeGrafter"/>
</dbReference>
<evidence type="ECO:0000313" key="1">
    <source>
        <dbReference type="EMBL" id="KAF5403691.1"/>
    </source>
</evidence>
<accession>A0A8J4T1D7</accession>
<sequence>MSGEHNPDSKPACPPISKEDGSHLPCISEQIGLWEVNPNVYRDFLDDSDVATCLVRCYSVTSRIVRRRTTARVDSELNLSHRTALPYYAYNAYNFLYSCWQYLRVTIDSWCPPSAPLVAYSVAHNKGCPWQVGYLTSTYANHRVICLVTIENVEVIDLVNKSDHVLLSNEGASAKADHVLLTELMSEDNLKPASKVQSSSLVAKSPIRRSSRWFLRYTDPWPQWRYVAYSPLYSCGDDLSRFIAIGYSNGSVEVIDLIAVENQRQNEKQTSIFISSPVLLSNSDPRASLCPVVHITFLDRNHMFVCHFSGHVDFWYLDWQTIRFPARLMTRLYCEKIIPENLHPSPLTAAAYDYDSKTLVLSILTSRSLPSSNLHKRLGLYCFRVETTAPYLERVPAAKCAIDPLTAGGVLSKLRYGKGVLVQWLTSAVRHIHHSVPSEMDGVSFLHTHKSKDISIVAALQCSGTCSVWSLPQLSPLFIVIGGCSNPSVESVLSRDPSQPFRLTWWRVPCVQDGTPSPDSPIISDDSVQLVVLRQSGELSILHFKNSEVDKLTLDERQVHELNLSPYASFAYVDSSASSTLSGSVLLLDQKASTDVLWKSVLYGEKSDTKRHIIRAIRLAATTPSELYNHLILKGCYQDAIELASRHHHDVEWVYQQQWLDLSSRPSSLSEFRSLIDSTLALIRHRPVWVLKQCLSFLPSCADSTQFTITGRIFLNAMRSLLEHGMTRLVDLPNVSSQEPVRIRLVRRLFHLDCLSEILPVEIQSDASADSVSDPLDRHYFLTDLSEMLEAFRQHSILDVALGYAHARRFLAVKILINRLPITLGRHRLAILSSLCETINPILYAEALLVADFPVANEPNLVCQPELESEAVDRLYSSLLPASFSSTQLMMSEDGSTDSGIIAYVKQLTSWVICRSRQIEARSGLVSHAVNLIEIGEEVCLRLVSHLTSPHQLDQCLTQISILHLEFTQFAKIVYHNFKESRLNPARTNVSVRSKSRPIALARFHFSHYMSLCLEDRIDIMVQVGLRPSKSHTHQLKSDSQSILTAWCQLLIYLLHVGNNQRNYKHTLHLITHSLSRAAFHHGFEMHTQLLTCLESGTFHDILRNAAPPNWSQLESWVQLSPDPSATHRLEVLDKLLLTGLLETLMHYQSRSHLGKTRVGSPPNRSERDLQAAYLKEVTHIITLMSRCIVTLEDTCDPQSHSDEADATYLSQRLLILSQCASAMSELVQLATSLEQQLGDTVRLGITSVGELVRCSSDCSKFQRLLAHWIAFITSLARKQSVALDTHPSELLIKPIREYVRHLRDILQKAFAGCPAERWLSTGLQYSLLIAGEQQLVDVAKYLQFDPVSSTVTVNERQLQNWCLCLLHALRNYVNTSVPQSSVLPGSKSKSTDQLDPNERMARYCLSLFRFSCSRDEFNQNMSQVFEVEECLLNASAFLSFVASFVPNARQNFPTVPFRLRSLWTRSENNLKRRRSLFSVVLLSILESFRHSHSSRRKFIEFLKSDALYRTGGFFLLDAFTTADCLTQTCFRYLATKNDRLPPVEVLDRTLELLLQAANEQHSFAWLACALWSCHFVEDHKSRLPISRLGAADNWTVLHGLFRIPRPSSTDHSSTGRITACNSPITVELFRVWLLRFATSHCPAIHTADLCQDLATSWYRLDYVLTTNMLDDRWELPPILQPVLPSFQSLMYDRFSQHCSVNFIKVSTRLLRYHDGVPYMYLPVDSCVEDILSRLLATKDLNHTVCLCERNWWFLFLRSWMSSDASGPVYQRTPKALMYGPDVVSSDVRLSLCYAVLRSKVLTLNPPSDLDPFTSCPLTESPHNTKTAVSKFEQPTFTDRLQLVSKTFFIAASKQKTAHLYSNGCFPSGSDLLTIIEEAISSDLPESLTTQLQTLCWDAVYKCLCTRAMTALPNIDVNRFNQMDSYKLDTIRRLARTNLSLGLCLALHARLLLRDALYCRLASLFLDVPLLTEANQTEIQQLADWVCKSSDACSHFVSWCETFLYPSIEDVEKMDLLFNLLSSSFSESYSFGGIPIGVHKQLLVLIKSSTSCVHLLQDVSYANLVSLLRTPLHNVSEFGSFADHPLLPFLTSEPVVCTLSKAVNLFAKSTTAAALRSGDLYAMYGLKKCTNFESCEAYRKQYGSLLSLLSQIAPAEDASSYRRLLGWVKQLMFRTHAKSLKIDQRRWVLTEVVQFLEQRSVGASVHEAKNSDRLDTLKRVSMYLAHFDLVVSQLGSVCFPKWSDQRTFDNEPQSVDETELPTGFYAALLALDPDEPMLTVDLINHLLDVVCLAQSDSDVDQLSSTLLNKIEWLTHNLSLCLRVMNVSCQDQLNLITKATTLLEIPVPSPFERVLDGRLQAEQIAPKFTTISSHLLTFVRSCVEAPQTGNDIPRINHLLGAMLCDPRIRRLYGYQLWSKLKPAENQALFESEQPCGLAVLQSAVLFLTAQPRAFTNSDAVAIFVRNLSTLSSADSSVNTAVESLLEAYVQSVTDEVTKLKPSDQAVISNVSDFIQTVIELTELLFSDDVVADCSVRSLSHETGCSGNDAQLEKKLWSQWFNFGLQSELFLISDGHLAHELLLDQWIKYGCSPPHGLASSSLLYLKKYLQSDKDEHSDDRFSWPLCLLTTVYSACLLQPDRDLVLQSLNSLSQLKNPMIESRIDLEACRFFVLSHGDLFIDLVQQNSLSCLTLFDRVFTAMDLYLRQCSSQRRCHIFGSHCLRLLREADLWVEATRLACSVHGCPMEHVSLETLVNLITQPKTV</sequence>
<gene>
    <name evidence="1" type="ORF">PHET_02808</name>
</gene>
<organism evidence="1 2">
    <name type="scientific">Paragonimus heterotremus</name>
    <dbReference type="NCBI Taxonomy" id="100268"/>
    <lineage>
        <taxon>Eukaryota</taxon>
        <taxon>Metazoa</taxon>
        <taxon>Spiralia</taxon>
        <taxon>Lophotrochozoa</taxon>
        <taxon>Platyhelminthes</taxon>
        <taxon>Trematoda</taxon>
        <taxon>Digenea</taxon>
        <taxon>Plagiorchiida</taxon>
        <taxon>Troglotremata</taxon>
        <taxon>Troglotrematidae</taxon>
        <taxon>Paragonimus</taxon>
    </lineage>
</organism>
<proteinExistence type="predicted"/>
<dbReference type="GO" id="GO:0000149">
    <property type="term" value="F:SNARE binding"/>
    <property type="evidence" value="ECO:0007669"/>
    <property type="project" value="TreeGrafter"/>
</dbReference>
<reference evidence="1" key="1">
    <citation type="submission" date="2019-05" db="EMBL/GenBank/DDBJ databases">
        <title>Annotation for the trematode Paragonimus heterotremus.</title>
        <authorList>
            <person name="Choi Y.-J."/>
        </authorList>
    </citation>
    <scope>NUCLEOTIDE SEQUENCE</scope>
    <source>
        <strain evidence="1">LC</strain>
    </source>
</reference>
<dbReference type="OrthoDB" id="19988at2759"/>
<dbReference type="EMBL" id="LUCH01001090">
    <property type="protein sequence ID" value="KAF5403691.1"/>
    <property type="molecule type" value="Genomic_DNA"/>
</dbReference>
<dbReference type="PANTHER" id="PTHR15922:SF2">
    <property type="entry name" value="NBAS SUBUNIT OF NRZ TETHERING COMPLEX"/>
    <property type="match status" value="1"/>
</dbReference>
<evidence type="ECO:0000313" key="2">
    <source>
        <dbReference type="Proteomes" id="UP000748531"/>
    </source>
</evidence>